<feature type="domain" description="UspA" evidence="4">
    <location>
        <begin position="6"/>
        <end position="132"/>
    </location>
</feature>
<evidence type="ECO:0000259" key="4">
    <source>
        <dbReference type="Pfam" id="PF00582"/>
    </source>
</evidence>
<keyword evidence="3" id="KW-0067">ATP-binding</keyword>
<evidence type="ECO:0000256" key="1">
    <source>
        <dbReference type="ARBA" id="ARBA00008791"/>
    </source>
</evidence>
<dbReference type="Proteomes" id="UP000441389">
    <property type="component" value="Unassembled WGS sequence"/>
</dbReference>
<dbReference type="PRINTS" id="PR01438">
    <property type="entry name" value="UNVRSLSTRESS"/>
</dbReference>
<protein>
    <submittedName>
        <fullName evidence="5">Universal stress protein</fullName>
    </submittedName>
</protein>
<dbReference type="Pfam" id="PF00582">
    <property type="entry name" value="Usp"/>
    <property type="match status" value="2"/>
</dbReference>
<evidence type="ECO:0000313" key="5">
    <source>
        <dbReference type="EMBL" id="MVO77032.1"/>
    </source>
</evidence>
<dbReference type="Gene3D" id="3.40.50.620">
    <property type="entry name" value="HUPs"/>
    <property type="match status" value="2"/>
</dbReference>
<dbReference type="SUPFAM" id="SSF52402">
    <property type="entry name" value="Adenine nucleotide alpha hydrolases-like"/>
    <property type="match status" value="2"/>
</dbReference>
<dbReference type="GO" id="GO:0005524">
    <property type="term" value="F:ATP binding"/>
    <property type="evidence" value="ECO:0007669"/>
    <property type="project" value="UniProtKB-KW"/>
</dbReference>
<dbReference type="CDD" id="cd00293">
    <property type="entry name" value="USP-like"/>
    <property type="match status" value="2"/>
</dbReference>
<sequence length="286" mass="30568">MPITGPIVVATDFSTRSDRALRRATIIARQSGAALVLAHVVDDDQPRHLVDHQLAASRAILDETVETIERMDGIAARAQLLAGDVFSGILQIADDVAAGLVVVGPHRRQLRDVFMGTTAERTIAHSRRPVLMTAGVPSAPYDRVLVALDLDQASRAAAPLVQELELVDRAEIVAMHAFEVPGQGMMRRAMVEPDLILDSVADAQTEAQSDFDALLADIGLTGARKITMPAHGSPGRRILESARDEGASLIVVGTSQRTGIERFMLGSIAETVLGDADRDVLVVPAR</sequence>
<feature type="domain" description="UspA" evidence="4">
    <location>
        <begin position="141"/>
        <end position="284"/>
    </location>
</feature>
<keyword evidence="2" id="KW-0547">Nucleotide-binding</keyword>
<dbReference type="InterPro" id="IPR006015">
    <property type="entry name" value="Universal_stress_UspA"/>
</dbReference>
<comment type="caution">
    <text evidence="5">The sequence shown here is derived from an EMBL/GenBank/DDBJ whole genome shotgun (WGS) entry which is preliminary data.</text>
</comment>
<dbReference type="EMBL" id="WQMS01000006">
    <property type="protein sequence ID" value="MVO77032.1"/>
    <property type="molecule type" value="Genomic_DNA"/>
</dbReference>
<dbReference type="PANTHER" id="PTHR46268">
    <property type="entry name" value="STRESS RESPONSE PROTEIN NHAX"/>
    <property type="match status" value="1"/>
</dbReference>
<reference evidence="5 6" key="1">
    <citation type="submission" date="2019-12" db="EMBL/GenBank/DDBJ databases">
        <authorList>
            <person name="Huq M.A."/>
        </authorList>
    </citation>
    <scope>NUCLEOTIDE SEQUENCE [LARGE SCALE GENOMIC DNA]</scope>
    <source>
        <strain evidence="5 6">MAH-20</strain>
    </source>
</reference>
<evidence type="ECO:0000313" key="6">
    <source>
        <dbReference type="Proteomes" id="UP000441389"/>
    </source>
</evidence>
<dbReference type="AlphaFoldDB" id="A0A6I4IXV9"/>
<name>A0A6I4IXV9_9SPHN</name>
<organism evidence="5 6">
    <name type="scientific">Sphingomonas horti</name>
    <dbReference type="NCBI Taxonomy" id="2682842"/>
    <lineage>
        <taxon>Bacteria</taxon>
        <taxon>Pseudomonadati</taxon>
        <taxon>Pseudomonadota</taxon>
        <taxon>Alphaproteobacteria</taxon>
        <taxon>Sphingomonadales</taxon>
        <taxon>Sphingomonadaceae</taxon>
        <taxon>Sphingomonas</taxon>
    </lineage>
</organism>
<proteinExistence type="inferred from homology"/>
<keyword evidence="6" id="KW-1185">Reference proteome</keyword>
<evidence type="ECO:0000256" key="3">
    <source>
        <dbReference type="ARBA" id="ARBA00022840"/>
    </source>
</evidence>
<gene>
    <name evidence="5" type="ORF">GON01_03645</name>
</gene>
<accession>A0A6I4IXV9</accession>
<dbReference type="InterPro" id="IPR006016">
    <property type="entry name" value="UspA"/>
</dbReference>
<dbReference type="InterPro" id="IPR014729">
    <property type="entry name" value="Rossmann-like_a/b/a_fold"/>
</dbReference>
<evidence type="ECO:0000256" key="2">
    <source>
        <dbReference type="ARBA" id="ARBA00022741"/>
    </source>
</evidence>
<comment type="similarity">
    <text evidence="1">Belongs to the universal stress protein A family.</text>
</comment>
<dbReference type="PANTHER" id="PTHR46268:SF27">
    <property type="entry name" value="UNIVERSAL STRESS PROTEIN RV2623"/>
    <property type="match status" value="1"/>
</dbReference>